<evidence type="ECO:0000313" key="3">
    <source>
        <dbReference type="EMBL" id="KAL0386181.1"/>
    </source>
</evidence>
<reference evidence="3" key="2">
    <citation type="journal article" date="2024" name="Plant">
        <title>Genomic evolution and insights into agronomic trait innovations of Sesamum species.</title>
        <authorList>
            <person name="Miao H."/>
            <person name="Wang L."/>
            <person name="Qu L."/>
            <person name="Liu H."/>
            <person name="Sun Y."/>
            <person name="Le M."/>
            <person name="Wang Q."/>
            <person name="Wei S."/>
            <person name="Zheng Y."/>
            <person name="Lin W."/>
            <person name="Duan Y."/>
            <person name="Cao H."/>
            <person name="Xiong S."/>
            <person name="Wang X."/>
            <person name="Wei L."/>
            <person name="Li C."/>
            <person name="Ma Q."/>
            <person name="Ju M."/>
            <person name="Zhao R."/>
            <person name="Li G."/>
            <person name="Mu C."/>
            <person name="Tian Q."/>
            <person name="Mei H."/>
            <person name="Zhang T."/>
            <person name="Gao T."/>
            <person name="Zhang H."/>
        </authorList>
    </citation>
    <scope>NUCLEOTIDE SEQUENCE</scope>
    <source>
        <strain evidence="3">G02</strain>
    </source>
</reference>
<name>A0AAW2S112_SESRA</name>
<dbReference type="Pfam" id="PF14244">
    <property type="entry name" value="Retrotran_gag_3"/>
    <property type="match status" value="1"/>
</dbReference>
<proteinExistence type="predicted"/>
<dbReference type="PANTHER" id="PTHR37610">
    <property type="entry name" value="CCHC-TYPE DOMAIN-CONTAINING PROTEIN"/>
    <property type="match status" value="1"/>
</dbReference>
<dbReference type="InterPro" id="IPR054722">
    <property type="entry name" value="PolX-like_BBD"/>
</dbReference>
<feature type="domain" description="Retrotransposon Copia-like N-terminal" evidence="1">
    <location>
        <begin position="28"/>
        <end position="74"/>
    </location>
</feature>
<sequence>MASEIAENTDAGNNNMPQQCGSEVLQLHSSDHPGMILVSTPLDGNNFLAWSRGVRRALEAKSKLGFITGTCKRPIGDPELIEQWTRADSMVVTWLLNAMNKNIANAFIYIKSARVLWITLTERYSVCNGPLLYQLEHEISSATQGDLSIMDYFTKLQMLWDELVQLRPLPECTCGCPCTCNLAKATTDLIEERHLMQFLMGLNDEYDSFIGHQYKKKGLMDKKALRCDSCGRQGHDRSTCFKIHGVPDWYKELNNQRRKVPGDTNKAYAVNNTDVMNHREGLKEDKPSVSEVVMEVMKALKRIPNDPIQANCAENYAGLHYSFSGIGYLDKTSWIIDSGATIHMCSDLHAFTLLQKSSTVSSIFLPNGTKTQVTQSGPINLSPNLVLKDTLMFLVSRPTYFLLAKFVLHLTYALSLYLHTV</sequence>
<evidence type="ECO:0008006" key="4">
    <source>
        <dbReference type="Google" id="ProtNLM"/>
    </source>
</evidence>
<feature type="domain" description="Retrovirus-related Pol polyprotein from transposon TNT 1-94-like beta-barrel" evidence="2">
    <location>
        <begin position="334"/>
        <end position="382"/>
    </location>
</feature>
<evidence type="ECO:0000259" key="1">
    <source>
        <dbReference type="Pfam" id="PF14244"/>
    </source>
</evidence>
<dbReference type="AlphaFoldDB" id="A0AAW2S112"/>
<gene>
    <name evidence="3" type="ORF">Sradi_3012400</name>
</gene>
<organism evidence="3">
    <name type="scientific">Sesamum radiatum</name>
    <name type="common">Black benniseed</name>
    <dbReference type="NCBI Taxonomy" id="300843"/>
    <lineage>
        <taxon>Eukaryota</taxon>
        <taxon>Viridiplantae</taxon>
        <taxon>Streptophyta</taxon>
        <taxon>Embryophyta</taxon>
        <taxon>Tracheophyta</taxon>
        <taxon>Spermatophyta</taxon>
        <taxon>Magnoliopsida</taxon>
        <taxon>eudicotyledons</taxon>
        <taxon>Gunneridae</taxon>
        <taxon>Pentapetalae</taxon>
        <taxon>asterids</taxon>
        <taxon>lamiids</taxon>
        <taxon>Lamiales</taxon>
        <taxon>Pedaliaceae</taxon>
        <taxon>Sesamum</taxon>
    </lineage>
</organism>
<dbReference type="PANTHER" id="PTHR37610:SF40">
    <property type="entry name" value="OS01G0909600 PROTEIN"/>
    <property type="match status" value="1"/>
</dbReference>
<evidence type="ECO:0000259" key="2">
    <source>
        <dbReference type="Pfam" id="PF22936"/>
    </source>
</evidence>
<dbReference type="Pfam" id="PF22936">
    <property type="entry name" value="Pol_BBD"/>
    <property type="match status" value="1"/>
</dbReference>
<dbReference type="InterPro" id="IPR029472">
    <property type="entry name" value="Copia-like_N"/>
</dbReference>
<reference evidence="3" key="1">
    <citation type="submission" date="2020-06" db="EMBL/GenBank/DDBJ databases">
        <authorList>
            <person name="Li T."/>
            <person name="Hu X."/>
            <person name="Zhang T."/>
            <person name="Song X."/>
            <person name="Zhang H."/>
            <person name="Dai N."/>
            <person name="Sheng W."/>
            <person name="Hou X."/>
            <person name="Wei L."/>
        </authorList>
    </citation>
    <scope>NUCLEOTIDE SEQUENCE</scope>
    <source>
        <strain evidence="3">G02</strain>
        <tissue evidence="3">Leaf</tissue>
    </source>
</reference>
<accession>A0AAW2S112</accession>
<protein>
    <recommendedName>
        <fullName evidence="4">Retrotransposon Copia-like N-terminal domain-containing protein</fullName>
    </recommendedName>
</protein>
<comment type="caution">
    <text evidence="3">The sequence shown here is derived from an EMBL/GenBank/DDBJ whole genome shotgun (WGS) entry which is preliminary data.</text>
</comment>
<dbReference type="EMBL" id="JACGWJ010000012">
    <property type="protein sequence ID" value="KAL0386181.1"/>
    <property type="molecule type" value="Genomic_DNA"/>
</dbReference>